<protein>
    <submittedName>
        <fullName evidence="2">Uncharacterized protein</fullName>
    </submittedName>
</protein>
<comment type="caution">
    <text evidence="2">The sequence shown here is derived from an EMBL/GenBank/DDBJ whole genome shotgun (WGS) entry which is preliminary data.</text>
</comment>
<name>A0A9W6QLK5_9PSEU</name>
<keyword evidence="3" id="KW-1185">Reference proteome</keyword>
<gene>
    <name evidence="2" type="ORF">Aglo03_34940</name>
</gene>
<dbReference type="EMBL" id="BSSD01000005">
    <property type="protein sequence ID" value="GLW92678.1"/>
    <property type="molecule type" value="Genomic_DNA"/>
</dbReference>
<evidence type="ECO:0000256" key="1">
    <source>
        <dbReference type="SAM" id="MobiDB-lite"/>
    </source>
</evidence>
<feature type="region of interest" description="Disordered" evidence="1">
    <location>
        <begin position="1"/>
        <end position="33"/>
    </location>
</feature>
<dbReference type="AlphaFoldDB" id="A0A9W6QLK5"/>
<sequence length="67" mass="6918">MAWLWARGDSGARGCGPRAPPDGGRGRHLGNRPRLAMGAGGIGQTSPALICQTFFELSTALIAKVPS</sequence>
<organism evidence="2 3">
    <name type="scientific">Actinokineospora globicatena</name>
    <dbReference type="NCBI Taxonomy" id="103729"/>
    <lineage>
        <taxon>Bacteria</taxon>
        <taxon>Bacillati</taxon>
        <taxon>Actinomycetota</taxon>
        <taxon>Actinomycetes</taxon>
        <taxon>Pseudonocardiales</taxon>
        <taxon>Pseudonocardiaceae</taxon>
        <taxon>Actinokineospora</taxon>
    </lineage>
</organism>
<dbReference type="Proteomes" id="UP001165042">
    <property type="component" value="Unassembled WGS sequence"/>
</dbReference>
<evidence type="ECO:0000313" key="2">
    <source>
        <dbReference type="EMBL" id="GLW92678.1"/>
    </source>
</evidence>
<reference evidence="2" key="1">
    <citation type="submission" date="2023-02" db="EMBL/GenBank/DDBJ databases">
        <title>Actinokineospora globicatena NBRC 15670.</title>
        <authorList>
            <person name="Ichikawa N."/>
            <person name="Sato H."/>
            <person name="Tonouchi N."/>
        </authorList>
    </citation>
    <scope>NUCLEOTIDE SEQUENCE</scope>
    <source>
        <strain evidence="2">NBRC 15670</strain>
    </source>
</reference>
<proteinExistence type="predicted"/>
<accession>A0A9W6QLK5</accession>
<evidence type="ECO:0000313" key="3">
    <source>
        <dbReference type="Proteomes" id="UP001165042"/>
    </source>
</evidence>